<dbReference type="PANTHER" id="PTHR12110">
    <property type="entry name" value="HYDROXYPYRUVATE ISOMERASE"/>
    <property type="match status" value="1"/>
</dbReference>
<accession>A0A1U7CMH0</accession>
<reference evidence="3" key="1">
    <citation type="submission" date="2016-12" db="EMBL/GenBank/DDBJ databases">
        <title>Comparative genomics of four Isosphaeraceae planctomycetes: a common pool of plasmids and glycoside hydrolase genes.</title>
        <authorList>
            <person name="Ivanova A."/>
        </authorList>
    </citation>
    <scope>NUCLEOTIDE SEQUENCE [LARGE SCALE GENOMIC DNA]</scope>
    <source>
        <strain evidence="3">PX4</strain>
    </source>
</reference>
<dbReference type="RefSeq" id="WP_237170790.1">
    <property type="nucleotide sequence ID" value="NZ_CP019082.1"/>
</dbReference>
<evidence type="ECO:0000313" key="3">
    <source>
        <dbReference type="Proteomes" id="UP000186309"/>
    </source>
</evidence>
<dbReference type="Proteomes" id="UP000186309">
    <property type="component" value="Chromosome"/>
</dbReference>
<feature type="domain" description="Xylose isomerase-like TIM barrel" evidence="1">
    <location>
        <begin position="39"/>
        <end position="287"/>
    </location>
</feature>
<dbReference type="InterPro" id="IPR036237">
    <property type="entry name" value="Xyl_isomerase-like_sf"/>
</dbReference>
<dbReference type="GO" id="GO:0034015">
    <property type="term" value="F:L-ribulose-5-phosphate 3-epimerase activity"/>
    <property type="evidence" value="ECO:0007669"/>
    <property type="project" value="UniProtKB-EC"/>
</dbReference>
<gene>
    <name evidence="2" type="primary">ulaE_1</name>
    <name evidence="2" type="ORF">BSF38_01581</name>
</gene>
<dbReference type="PANTHER" id="PTHR12110:SF41">
    <property type="entry name" value="INOSOSE DEHYDRATASE"/>
    <property type="match status" value="1"/>
</dbReference>
<dbReference type="Pfam" id="PF01261">
    <property type="entry name" value="AP_endonuc_2"/>
    <property type="match status" value="1"/>
</dbReference>
<sequence>MSTRPEVSTPAPALEPLALGVCSWSLQVKSVAELKNFLDELGIHVVQIACGDPHHASWDEGDDLPRAARAAGFTMTGAMLGFPGEDYTTPQTIQKTGGFGDPALRPERLQRLAWGINRTVALGLSDLTLHAGFLPQVDSPERSSLLDTLAQAADLARAQGVTLAFETGQETAELLRRTLDDLKSPNLKVNFDPANMLLYDMGDPIEAVELLGTDIRSVHVKDARRPKVAGSWGEEVPLGQGEVDIKRFVQTLKSVGYTGSLVVEREVGDQQGRLRDVAHGLAFLRDCLANAS</sequence>
<dbReference type="EMBL" id="CP019082">
    <property type="protein sequence ID" value="APW60117.1"/>
    <property type="molecule type" value="Genomic_DNA"/>
</dbReference>
<keyword evidence="3" id="KW-1185">Reference proteome</keyword>
<dbReference type="KEGG" id="pbor:BSF38_01581"/>
<dbReference type="AlphaFoldDB" id="A0A1U7CMH0"/>
<dbReference type="InterPro" id="IPR050312">
    <property type="entry name" value="IolE/XylAMocC-like"/>
</dbReference>
<organism evidence="2 3">
    <name type="scientific">Paludisphaera borealis</name>
    <dbReference type="NCBI Taxonomy" id="1387353"/>
    <lineage>
        <taxon>Bacteria</taxon>
        <taxon>Pseudomonadati</taxon>
        <taxon>Planctomycetota</taxon>
        <taxon>Planctomycetia</taxon>
        <taxon>Isosphaerales</taxon>
        <taxon>Isosphaeraceae</taxon>
        <taxon>Paludisphaera</taxon>
    </lineage>
</organism>
<keyword evidence="2" id="KW-0413">Isomerase</keyword>
<evidence type="ECO:0000313" key="2">
    <source>
        <dbReference type="EMBL" id="APW60117.1"/>
    </source>
</evidence>
<dbReference type="EC" id="5.1.3.22" evidence="2"/>
<protein>
    <submittedName>
        <fullName evidence="2">L-ribulose-5-phosphate 3-epimerase UlaE</fullName>
        <ecNumber evidence="2">5.1.3.22</ecNumber>
    </submittedName>
</protein>
<dbReference type="Gene3D" id="3.20.20.150">
    <property type="entry name" value="Divalent-metal-dependent TIM barrel enzymes"/>
    <property type="match status" value="1"/>
</dbReference>
<dbReference type="STRING" id="1387353.BSF38_01581"/>
<proteinExistence type="predicted"/>
<dbReference type="InterPro" id="IPR013022">
    <property type="entry name" value="Xyl_isomerase-like_TIM-brl"/>
</dbReference>
<evidence type="ECO:0000259" key="1">
    <source>
        <dbReference type="Pfam" id="PF01261"/>
    </source>
</evidence>
<dbReference type="SUPFAM" id="SSF51658">
    <property type="entry name" value="Xylose isomerase-like"/>
    <property type="match status" value="1"/>
</dbReference>
<name>A0A1U7CMH0_9BACT</name>